<dbReference type="EMBL" id="MFUJ01000004">
    <property type="protein sequence ID" value="OGI79503.1"/>
    <property type="molecule type" value="Genomic_DNA"/>
</dbReference>
<evidence type="ECO:0000256" key="8">
    <source>
        <dbReference type="ARBA" id="ARBA00050776"/>
    </source>
</evidence>
<dbReference type="InterPro" id="IPR016454">
    <property type="entry name" value="Cysteine_dSase"/>
</dbReference>
<dbReference type="SUPFAM" id="SSF53383">
    <property type="entry name" value="PLP-dependent transferases"/>
    <property type="match status" value="1"/>
</dbReference>
<dbReference type="Proteomes" id="UP000177052">
    <property type="component" value="Unassembled WGS sequence"/>
</dbReference>
<dbReference type="AlphaFoldDB" id="A0A1F6WC69"/>
<keyword evidence="5" id="KW-0663">Pyridoxal phosphate</keyword>
<comment type="caution">
    <text evidence="10">The sequence shown here is derived from an EMBL/GenBank/DDBJ whole genome shotgun (WGS) entry which is preliminary data.</text>
</comment>
<proteinExistence type="inferred from homology"/>
<dbReference type="Gene3D" id="1.10.260.50">
    <property type="match status" value="1"/>
</dbReference>
<name>A0A1F6WC69_9BACT</name>
<reference evidence="10 11" key="1">
    <citation type="journal article" date="2016" name="Nat. Commun.">
        <title>Thousands of microbial genomes shed light on interconnected biogeochemical processes in an aquifer system.</title>
        <authorList>
            <person name="Anantharaman K."/>
            <person name="Brown C.T."/>
            <person name="Hug L.A."/>
            <person name="Sharon I."/>
            <person name="Castelle C.J."/>
            <person name="Probst A.J."/>
            <person name="Thomas B.C."/>
            <person name="Singh A."/>
            <person name="Wilkins M.J."/>
            <person name="Karaoz U."/>
            <person name="Brodie E.L."/>
            <person name="Williams K.H."/>
            <person name="Hubbard S.S."/>
            <person name="Banfield J.F."/>
        </authorList>
    </citation>
    <scope>NUCLEOTIDE SEQUENCE [LARGE SCALE GENOMIC DNA]</scope>
</reference>
<comment type="similarity">
    <text evidence="2">Belongs to the class-V pyridoxal-phosphate-dependent aminotransferase family. NifS/IscS subfamily.</text>
</comment>
<organism evidence="10 11">
    <name type="scientific">Candidatus Nomurabacteria bacterium RIFCSPHIGHO2_12_FULL_37_29</name>
    <dbReference type="NCBI Taxonomy" id="1801759"/>
    <lineage>
        <taxon>Bacteria</taxon>
        <taxon>Candidatus Nomuraibacteriota</taxon>
    </lineage>
</organism>
<dbReference type="Gene3D" id="3.40.640.10">
    <property type="entry name" value="Type I PLP-dependent aspartate aminotransferase-like (Major domain)"/>
    <property type="match status" value="1"/>
</dbReference>
<evidence type="ECO:0000256" key="2">
    <source>
        <dbReference type="ARBA" id="ARBA00006490"/>
    </source>
</evidence>
<protein>
    <recommendedName>
        <fullName evidence="9">Aminotransferase class V domain-containing protein</fullName>
    </recommendedName>
</protein>
<dbReference type="GO" id="GO:0031071">
    <property type="term" value="F:cysteine desulfurase activity"/>
    <property type="evidence" value="ECO:0007669"/>
    <property type="project" value="UniProtKB-EC"/>
</dbReference>
<keyword evidence="6" id="KW-0408">Iron</keyword>
<gene>
    <name evidence="10" type="ORF">A3F19_03420</name>
</gene>
<dbReference type="InterPro" id="IPR015421">
    <property type="entry name" value="PyrdxlP-dep_Trfase_major"/>
</dbReference>
<keyword evidence="7" id="KW-0411">Iron-sulfur</keyword>
<evidence type="ECO:0000256" key="1">
    <source>
        <dbReference type="ARBA" id="ARBA00001933"/>
    </source>
</evidence>
<comment type="catalytic activity">
    <reaction evidence="8">
        <text>(sulfur carrier)-H + L-cysteine = (sulfur carrier)-SH + L-alanine</text>
        <dbReference type="Rhea" id="RHEA:43892"/>
        <dbReference type="Rhea" id="RHEA-COMP:14737"/>
        <dbReference type="Rhea" id="RHEA-COMP:14739"/>
        <dbReference type="ChEBI" id="CHEBI:29917"/>
        <dbReference type="ChEBI" id="CHEBI:35235"/>
        <dbReference type="ChEBI" id="CHEBI:57972"/>
        <dbReference type="ChEBI" id="CHEBI:64428"/>
        <dbReference type="EC" id="2.8.1.7"/>
    </reaction>
</comment>
<evidence type="ECO:0000256" key="4">
    <source>
        <dbReference type="ARBA" id="ARBA00022723"/>
    </source>
</evidence>
<keyword evidence="3" id="KW-0808">Transferase</keyword>
<dbReference type="PANTHER" id="PTHR11601:SF34">
    <property type="entry name" value="CYSTEINE DESULFURASE"/>
    <property type="match status" value="1"/>
</dbReference>
<keyword evidence="4" id="KW-0479">Metal-binding</keyword>
<dbReference type="InterPro" id="IPR015422">
    <property type="entry name" value="PyrdxlP-dep_Trfase_small"/>
</dbReference>
<dbReference type="Pfam" id="PF00266">
    <property type="entry name" value="Aminotran_5"/>
    <property type="match status" value="1"/>
</dbReference>
<dbReference type="GO" id="GO:0051536">
    <property type="term" value="F:iron-sulfur cluster binding"/>
    <property type="evidence" value="ECO:0007669"/>
    <property type="project" value="UniProtKB-KW"/>
</dbReference>
<dbReference type="PANTHER" id="PTHR11601">
    <property type="entry name" value="CYSTEINE DESULFURYLASE FAMILY MEMBER"/>
    <property type="match status" value="1"/>
</dbReference>
<comment type="cofactor">
    <cofactor evidence="1">
        <name>pyridoxal 5'-phosphate</name>
        <dbReference type="ChEBI" id="CHEBI:597326"/>
    </cofactor>
</comment>
<dbReference type="InterPro" id="IPR015424">
    <property type="entry name" value="PyrdxlP-dep_Trfase"/>
</dbReference>
<feature type="domain" description="Aminotransferase class V" evidence="9">
    <location>
        <begin position="13"/>
        <end position="377"/>
    </location>
</feature>
<dbReference type="InterPro" id="IPR000192">
    <property type="entry name" value="Aminotrans_V_dom"/>
</dbReference>
<sequence length="409" mass="45450">MYNIVESDKTKEIYLDYAALAPIDKGVLRKMLPYFDSKYGNPSSLHKNGRRARQALEKARGKIAQMINALPEEIIFTSSGTEADNLALIGVARANRGRGNHILISAIEHKAVLEAAKFLEKEGFEIGIIPVDQYGMIDVKKFLTLVKKETILISVMYVNNEIGTIEPVQILASILKKINPNHRPLFHVDACQATNLMPLDVNELGVDLMTINSSKIYGPIGVAVLYKKIGILLEPLMVGGEQEKNVRAGTENLPLVIGFAEALKKTVKIRKIEYQRFKKLETYFTKKLKEKIPNVLFNGHPQNKIPSTVHVSISSIEGESAILMLDNYGIRASTGSACSTFDLRPSHVLLAIGQDPDLVHGSIRFSMGRSTTKKDLNIVLRVLPKIVDKLRGISALTIKKDENQKNKKE</sequence>
<evidence type="ECO:0000259" key="9">
    <source>
        <dbReference type="Pfam" id="PF00266"/>
    </source>
</evidence>
<dbReference type="GO" id="GO:0046872">
    <property type="term" value="F:metal ion binding"/>
    <property type="evidence" value="ECO:0007669"/>
    <property type="project" value="UniProtKB-KW"/>
</dbReference>
<accession>A0A1F6WC69</accession>
<dbReference type="Gene3D" id="3.90.1150.10">
    <property type="entry name" value="Aspartate Aminotransferase, domain 1"/>
    <property type="match status" value="1"/>
</dbReference>
<dbReference type="PIRSF" id="PIRSF005572">
    <property type="entry name" value="NifS"/>
    <property type="match status" value="1"/>
</dbReference>
<evidence type="ECO:0000313" key="10">
    <source>
        <dbReference type="EMBL" id="OGI79503.1"/>
    </source>
</evidence>
<evidence type="ECO:0000256" key="5">
    <source>
        <dbReference type="ARBA" id="ARBA00022898"/>
    </source>
</evidence>
<evidence type="ECO:0000256" key="3">
    <source>
        <dbReference type="ARBA" id="ARBA00022679"/>
    </source>
</evidence>
<evidence type="ECO:0000313" key="11">
    <source>
        <dbReference type="Proteomes" id="UP000177052"/>
    </source>
</evidence>
<evidence type="ECO:0000256" key="6">
    <source>
        <dbReference type="ARBA" id="ARBA00023004"/>
    </source>
</evidence>
<evidence type="ECO:0000256" key="7">
    <source>
        <dbReference type="ARBA" id="ARBA00023014"/>
    </source>
</evidence>